<evidence type="ECO:0000259" key="2">
    <source>
        <dbReference type="Pfam" id="PF10328"/>
    </source>
</evidence>
<keyword evidence="1" id="KW-0472">Membrane</keyword>
<dbReference type="InterPro" id="IPR019430">
    <property type="entry name" value="7TM_GPCR_serpentine_rcpt_Srx"/>
</dbReference>
<feature type="domain" description="7TM GPCR serpentine receptor class x (Srx)" evidence="2">
    <location>
        <begin position="3"/>
        <end position="70"/>
    </location>
</feature>
<keyword evidence="1" id="KW-0812">Transmembrane</keyword>
<sequence length="92" mass="10979">MGFSIQRWMLDYVTPPCNMVNVYYAEFFRGLIIISMFAVVNTCTFVRMHFHNRKKQGSSTFETIQQVKRRGVEKAFVQQEFEHRKGAELFQF</sequence>
<feature type="transmembrane region" description="Helical" evidence="1">
    <location>
        <begin position="27"/>
        <end position="46"/>
    </location>
</feature>
<keyword evidence="1" id="KW-1133">Transmembrane helix</keyword>
<evidence type="ECO:0000313" key="3">
    <source>
        <dbReference type="Proteomes" id="UP000095283"/>
    </source>
</evidence>
<proteinExistence type="predicted"/>
<dbReference type="Proteomes" id="UP000095283">
    <property type="component" value="Unplaced"/>
</dbReference>
<evidence type="ECO:0000256" key="1">
    <source>
        <dbReference type="SAM" id="Phobius"/>
    </source>
</evidence>
<evidence type="ECO:0000313" key="4">
    <source>
        <dbReference type="WBParaSite" id="Hba_09801"/>
    </source>
</evidence>
<keyword evidence="3" id="KW-1185">Reference proteome</keyword>
<dbReference type="WBParaSite" id="Hba_09801">
    <property type="protein sequence ID" value="Hba_09801"/>
    <property type="gene ID" value="Hba_09801"/>
</dbReference>
<dbReference type="Pfam" id="PF10328">
    <property type="entry name" value="7TM_GPCR_Srx"/>
    <property type="match status" value="1"/>
</dbReference>
<reference evidence="4" key="1">
    <citation type="submission" date="2016-11" db="UniProtKB">
        <authorList>
            <consortium name="WormBaseParasite"/>
        </authorList>
    </citation>
    <scope>IDENTIFICATION</scope>
</reference>
<protein>
    <submittedName>
        <fullName evidence="4">7TM_GPCR_Srx domain-containing protein</fullName>
    </submittedName>
</protein>
<organism evidence="3 4">
    <name type="scientific">Heterorhabditis bacteriophora</name>
    <name type="common">Entomopathogenic nematode worm</name>
    <dbReference type="NCBI Taxonomy" id="37862"/>
    <lineage>
        <taxon>Eukaryota</taxon>
        <taxon>Metazoa</taxon>
        <taxon>Ecdysozoa</taxon>
        <taxon>Nematoda</taxon>
        <taxon>Chromadorea</taxon>
        <taxon>Rhabditida</taxon>
        <taxon>Rhabditina</taxon>
        <taxon>Rhabditomorpha</taxon>
        <taxon>Strongyloidea</taxon>
        <taxon>Heterorhabditidae</taxon>
        <taxon>Heterorhabditis</taxon>
    </lineage>
</organism>
<dbReference type="AlphaFoldDB" id="A0A1I7WXA9"/>
<accession>A0A1I7WXA9</accession>
<name>A0A1I7WXA9_HETBA</name>